<keyword evidence="4" id="KW-1185">Reference proteome</keyword>
<evidence type="ECO:0000313" key="3">
    <source>
        <dbReference type="EMBL" id="KAK1628919.1"/>
    </source>
</evidence>
<gene>
    <name evidence="3" type="ORF">QYE76_003234</name>
</gene>
<proteinExistence type="predicted"/>
<dbReference type="InterPro" id="IPR046533">
    <property type="entry name" value="DUF6598"/>
</dbReference>
<organism evidence="3 4">
    <name type="scientific">Lolium multiflorum</name>
    <name type="common">Italian ryegrass</name>
    <name type="synonym">Lolium perenne subsp. multiflorum</name>
    <dbReference type="NCBI Taxonomy" id="4521"/>
    <lineage>
        <taxon>Eukaryota</taxon>
        <taxon>Viridiplantae</taxon>
        <taxon>Streptophyta</taxon>
        <taxon>Embryophyta</taxon>
        <taxon>Tracheophyta</taxon>
        <taxon>Spermatophyta</taxon>
        <taxon>Magnoliopsida</taxon>
        <taxon>Liliopsida</taxon>
        <taxon>Poales</taxon>
        <taxon>Poaceae</taxon>
        <taxon>BOP clade</taxon>
        <taxon>Pooideae</taxon>
        <taxon>Poodae</taxon>
        <taxon>Poeae</taxon>
        <taxon>Poeae Chloroplast Group 2 (Poeae type)</taxon>
        <taxon>Loliodinae</taxon>
        <taxon>Loliinae</taxon>
        <taxon>Lolium</taxon>
    </lineage>
</organism>
<dbReference type="Proteomes" id="UP001231189">
    <property type="component" value="Unassembled WGS sequence"/>
</dbReference>
<dbReference type="EMBL" id="JAUUTY010000005">
    <property type="protein sequence ID" value="KAK1628919.1"/>
    <property type="molecule type" value="Genomic_DNA"/>
</dbReference>
<evidence type="ECO:0000313" key="4">
    <source>
        <dbReference type="Proteomes" id="UP001231189"/>
    </source>
</evidence>
<evidence type="ECO:0000256" key="1">
    <source>
        <dbReference type="SAM" id="MobiDB-lite"/>
    </source>
</evidence>
<dbReference type="AlphaFoldDB" id="A0AAD8RPS6"/>
<comment type="caution">
    <text evidence="3">The sequence shown here is derived from an EMBL/GenBank/DDBJ whole genome shotgun (WGS) entry which is preliminary data.</text>
</comment>
<feature type="compositionally biased region" description="Basic and acidic residues" evidence="1">
    <location>
        <begin position="1"/>
        <end position="10"/>
    </location>
</feature>
<dbReference type="PANTHER" id="PTHR33065">
    <property type="entry name" value="OS07G0486400 PROTEIN"/>
    <property type="match status" value="1"/>
</dbReference>
<dbReference type="PANTHER" id="PTHR33065:SF132">
    <property type="entry name" value="OS12G0535200 PROTEIN"/>
    <property type="match status" value="1"/>
</dbReference>
<reference evidence="3" key="1">
    <citation type="submission" date="2023-07" db="EMBL/GenBank/DDBJ databases">
        <title>A chromosome-level genome assembly of Lolium multiflorum.</title>
        <authorList>
            <person name="Chen Y."/>
            <person name="Copetti D."/>
            <person name="Kolliker R."/>
            <person name="Studer B."/>
        </authorList>
    </citation>
    <scope>NUCLEOTIDE SEQUENCE</scope>
    <source>
        <strain evidence="3">02402/16</strain>
        <tissue evidence="3">Leaf</tissue>
    </source>
</reference>
<protein>
    <recommendedName>
        <fullName evidence="2">DUF6598 domain-containing protein</fullName>
    </recommendedName>
</protein>
<name>A0AAD8RPS6_LOLMU</name>
<sequence>MEEATERAAVTEEMETVAKHNRLACGQETVNEEPKRPRDGDEEELEMVADLAEWRINWVAWSSDCRNIEERTEVLSEPFSMDMGTASALQIFSVKVIELNMSRWPIDVFGFIAVRDSVDGYRNYIFERTRDNCQTLTAQDSSLVLTGPIRAVQLYDPITFEIELRVKGTRPSEDKPLSAQVFEYNCIAQSYRAGSLLNYLVSAPRSTLEFKYAHLCSALEARVEVWFSEGSTNFSVKFFARTASIDHQDVTLMDTKGARVALRDDGFIDLSRNIVVVEGHNGELIIGAHLRQVRGEEAAKIYREISFTPAINSGESHGTIDVGFCKMSVVVAWSPL</sequence>
<feature type="domain" description="DUF6598" evidence="2">
    <location>
        <begin position="88"/>
        <end position="331"/>
    </location>
</feature>
<dbReference type="Pfam" id="PF20241">
    <property type="entry name" value="DUF6598"/>
    <property type="match status" value="1"/>
</dbReference>
<accession>A0AAD8RPS6</accession>
<evidence type="ECO:0000259" key="2">
    <source>
        <dbReference type="Pfam" id="PF20241"/>
    </source>
</evidence>
<feature type="region of interest" description="Disordered" evidence="1">
    <location>
        <begin position="1"/>
        <end position="42"/>
    </location>
</feature>